<evidence type="ECO:0000256" key="5">
    <source>
        <dbReference type="ARBA" id="ARBA00022598"/>
    </source>
</evidence>
<comment type="pathway">
    <text evidence="1">Purine metabolism; IMP biosynthesis via de novo pathway; 5-amino-1-(5-phospho-D-ribosyl)imidazole from N(2)-formyl-N(1)-(5-phospho-D-ribosyl)glycinamide: step 2/2.</text>
</comment>
<evidence type="ECO:0000313" key="15">
    <source>
        <dbReference type="Proteomes" id="UP000034492"/>
    </source>
</evidence>
<evidence type="ECO:0000256" key="11">
    <source>
        <dbReference type="ARBA" id="ARBA00049057"/>
    </source>
</evidence>
<evidence type="ECO:0000256" key="6">
    <source>
        <dbReference type="ARBA" id="ARBA00022741"/>
    </source>
</evidence>
<dbReference type="GO" id="GO:0005829">
    <property type="term" value="C:cytosol"/>
    <property type="evidence" value="ECO:0007669"/>
    <property type="project" value="TreeGrafter"/>
</dbReference>
<dbReference type="PANTHER" id="PTHR10520:SF12">
    <property type="entry name" value="TRIFUNCTIONAL PURINE BIOSYNTHETIC PROTEIN ADENOSINE-3"/>
    <property type="match status" value="1"/>
</dbReference>
<accession>A0A0G0EU57</accession>
<dbReference type="PANTHER" id="PTHR10520">
    <property type="entry name" value="TRIFUNCTIONAL PURINE BIOSYNTHETIC PROTEIN ADENOSINE-3-RELATED"/>
    <property type="match status" value="1"/>
</dbReference>
<dbReference type="SUPFAM" id="SSF56042">
    <property type="entry name" value="PurM C-terminal domain-like"/>
    <property type="match status" value="1"/>
</dbReference>
<dbReference type="Gene3D" id="3.30.1330.10">
    <property type="entry name" value="PurM-like, N-terminal domain"/>
    <property type="match status" value="1"/>
</dbReference>
<reference evidence="14 15" key="1">
    <citation type="journal article" date="2015" name="Nature">
        <title>rRNA introns, odd ribosomes, and small enigmatic genomes across a large radiation of phyla.</title>
        <authorList>
            <person name="Brown C.T."/>
            <person name="Hug L.A."/>
            <person name="Thomas B.C."/>
            <person name="Sharon I."/>
            <person name="Castelle C.J."/>
            <person name="Singh A."/>
            <person name="Wilkins M.J."/>
            <person name="Williams K.H."/>
            <person name="Banfield J.F."/>
        </authorList>
    </citation>
    <scope>NUCLEOTIDE SEQUENCE [LARGE SCALE GENOMIC DNA]</scope>
</reference>
<evidence type="ECO:0000256" key="2">
    <source>
        <dbReference type="ARBA" id="ARBA00010280"/>
    </source>
</evidence>
<dbReference type="Pfam" id="PF02769">
    <property type="entry name" value="AIRS_C"/>
    <property type="match status" value="1"/>
</dbReference>
<evidence type="ECO:0000256" key="4">
    <source>
        <dbReference type="ARBA" id="ARBA00020367"/>
    </source>
</evidence>
<dbReference type="GO" id="GO:0006189">
    <property type="term" value="P:'de novo' IMP biosynthetic process"/>
    <property type="evidence" value="ECO:0007669"/>
    <property type="project" value="UniProtKB-UniPathway"/>
</dbReference>
<comment type="similarity">
    <text evidence="2">Belongs to the AIR synthase family.</text>
</comment>
<dbReference type="Pfam" id="PF00586">
    <property type="entry name" value="AIRS"/>
    <property type="match status" value="1"/>
</dbReference>
<dbReference type="InterPro" id="IPR004733">
    <property type="entry name" value="PurM_cligase"/>
</dbReference>
<evidence type="ECO:0000259" key="12">
    <source>
        <dbReference type="Pfam" id="PF00586"/>
    </source>
</evidence>
<dbReference type="GO" id="GO:0004641">
    <property type="term" value="F:phosphoribosylformylglycinamidine cyclo-ligase activity"/>
    <property type="evidence" value="ECO:0007669"/>
    <property type="project" value="UniProtKB-EC"/>
</dbReference>
<dbReference type="EMBL" id="LBSA01000004">
    <property type="protein sequence ID" value="KKQ10458.1"/>
    <property type="molecule type" value="Genomic_DNA"/>
</dbReference>
<gene>
    <name evidence="14" type="ORF">US19_C0004G0006</name>
</gene>
<evidence type="ECO:0000256" key="9">
    <source>
        <dbReference type="ARBA" id="ARBA00032931"/>
    </source>
</evidence>
<dbReference type="GO" id="GO:0004637">
    <property type="term" value="F:phosphoribosylamine-glycine ligase activity"/>
    <property type="evidence" value="ECO:0007669"/>
    <property type="project" value="TreeGrafter"/>
</dbReference>
<keyword evidence="5" id="KW-0436">Ligase</keyword>
<dbReference type="InterPro" id="IPR036921">
    <property type="entry name" value="PurM-like_N_sf"/>
</dbReference>
<evidence type="ECO:0000313" key="14">
    <source>
        <dbReference type="EMBL" id="KKQ10458.1"/>
    </source>
</evidence>
<name>A0A0G0EU57_9BACT</name>
<evidence type="ECO:0000256" key="8">
    <source>
        <dbReference type="ARBA" id="ARBA00031908"/>
    </source>
</evidence>
<evidence type="ECO:0000256" key="3">
    <source>
        <dbReference type="ARBA" id="ARBA00013047"/>
    </source>
</evidence>
<feature type="domain" description="PurM-like C-terminal" evidence="13">
    <location>
        <begin position="197"/>
        <end position="343"/>
    </location>
</feature>
<keyword evidence="6" id="KW-0547">Nucleotide-binding</keyword>
<dbReference type="InterPro" id="IPR036676">
    <property type="entry name" value="PurM-like_C_sf"/>
</dbReference>
<dbReference type="Proteomes" id="UP000034492">
    <property type="component" value="Unassembled WGS sequence"/>
</dbReference>
<feature type="domain" description="PurM-like N-terminal" evidence="12">
    <location>
        <begin position="97"/>
        <end position="183"/>
    </location>
</feature>
<sequence>MKKLHYEQSGDNYKLKDPYKLIALAATRKTRKNLKRFSKYGIEVLDQDNSRGESAYRIKFASKKPVDFEFAHVEESIGTKNMIADELQKIYRESFYFSIGIDNVATIVNDLSTCGAFPLSFMLHIGAFPNEWYLEQEKIKALMDGTAYACNLAGCAWGGGESGTDRDIIYPGRSLLSGSATGIIIPSSKVLSEEKLKDGDRIIVFESSGVHTNGITLLRKELLKRLPKGYKTKLSDGTGYGEALLTPSIIYSKLVEDLIVNTEVHYAVHITGHGWRKLMRSKRNFSYIVDFVPKPQPVFEFIQRHTNSSDKDMYETYNMGAGFAVFVPPSQVQKVLQIFKKNEQVLSRFARNKIKAWDAGFIKKGERKVVINPLRLEFLGEELILR</sequence>
<dbReference type="UniPathway" id="UPA00074">
    <property type="reaction ID" value="UER00129"/>
</dbReference>
<organism evidence="14 15">
    <name type="scientific">Candidatus Daviesbacteria bacterium GW2011_GWB1_36_5</name>
    <dbReference type="NCBI Taxonomy" id="1618426"/>
    <lineage>
        <taxon>Bacteria</taxon>
        <taxon>Candidatus Daviesiibacteriota</taxon>
    </lineage>
</organism>
<dbReference type="GO" id="GO:0005524">
    <property type="term" value="F:ATP binding"/>
    <property type="evidence" value="ECO:0007669"/>
    <property type="project" value="UniProtKB-KW"/>
</dbReference>
<protein>
    <recommendedName>
        <fullName evidence="4">Phosphoribosylformylglycinamidine cyclo-ligase</fullName>
        <ecNumber evidence="3">6.3.3.1</ecNumber>
    </recommendedName>
    <alternativeName>
        <fullName evidence="9">AIR synthase</fullName>
    </alternativeName>
    <alternativeName>
        <fullName evidence="10">AIRS</fullName>
    </alternativeName>
    <alternativeName>
        <fullName evidence="8">Phosphoribosyl-aminoimidazole synthetase</fullName>
    </alternativeName>
</protein>
<evidence type="ECO:0000256" key="7">
    <source>
        <dbReference type="ARBA" id="ARBA00022840"/>
    </source>
</evidence>
<keyword evidence="7" id="KW-0067">ATP-binding</keyword>
<dbReference type="EC" id="6.3.3.1" evidence="3"/>
<evidence type="ECO:0000256" key="10">
    <source>
        <dbReference type="ARBA" id="ARBA00033093"/>
    </source>
</evidence>
<dbReference type="AlphaFoldDB" id="A0A0G0EU57"/>
<proteinExistence type="inferred from homology"/>
<dbReference type="Gene3D" id="3.90.650.10">
    <property type="entry name" value="PurM-like C-terminal domain"/>
    <property type="match status" value="1"/>
</dbReference>
<dbReference type="InterPro" id="IPR016188">
    <property type="entry name" value="PurM-like_N"/>
</dbReference>
<evidence type="ECO:0000256" key="1">
    <source>
        <dbReference type="ARBA" id="ARBA00004686"/>
    </source>
</evidence>
<dbReference type="SUPFAM" id="SSF55326">
    <property type="entry name" value="PurM N-terminal domain-like"/>
    <property type="match status" value="1"/>
</dbReference>
<comment type="caution">
    <text evidence="14">The sequence shown here is derived from an EMBL/GenBank/DDBJ whole genome shotgun (WGS) entry which is preliminary data.</text>
</comment>
<evidence type="ECO:0000259" key="13">
    <source>
        <dbReference type="Pfam" id="PF02769"/>
    </source>
</evidence>
<dbReference type="InterPro" id="IPR010918">
    <property type="entry name" value="PurM-like_C_dom"/>
</dbReference>
<comment type="catalytic activity">
    <reaction evidence="11">
        <text>2-formamido-N(1)-(5-O-phospho-beta-D-ribosyl)acetamidine + ATP = 5-amino-1-(5-phospho-beta-D-ribosyl)imidazole + ADP + phosphate + H(+)</text>
        <dbReference type="Rhea" id="RHEA:23032"/>
        <dbReference type="ChEBI" id="CHEBI:15378"/>
        <dbReference type="ChEBI" id="CHEBI:30616"/>
        <dbReference type="ChEBI" id="CHEBI:43474"/>
        <dbReference type="ChEBI" id="CHEBI:137981"/>
        <dbReference type="ChEBI" id="CHEBI:147287"/>
        <dbReference type="ChEBI" id="CHEBI:456216"/>
        <dbReference type="EC" id="6.3.3.1"/>
    </reaction>
</comment>
<dbReference type="GO" id="GO:0046084">
    <property type="term" value="P:adenine biosynthetic process"/>
    <property type="evidence" value="ECO:0007669"/>
    <property type="project" value="TreeGrafter"/>
</dbReference>